<comment type="caution">
    <text evidence="2">The sequence shown here is derived from an EMBL/GenBank/DDBJ whole genome shotgun (WGS) entry which is preliminary data.</text>
</comment>
<keyword evidence="1" id="KW-1133">Transmembrane helix</keyword>
<organism evidence="2 3">
    <name type="scientific">Bombilactobacillus bombi</name>
    <dbReference type="NCBI Taxonomy" id="1303590"/>
    <lineage>
        <taxon>Bacteria</taxon>
        <taxon>Bacillati</taxon>
        <taxon>Bacillota</taxon>
        <taxon>Bacilli</taxon>
        <taxon>Lactobacillales</taxon>
        <taxon>Lactobacillaceae</taxon>
        <taxon>Bombilactobacillus</taxon>
    </lineage>
</organism>
<keyword evidence="1" id="KW-0472">Membrane</keyword>
<gene>
    <name evidence="2" type="ORF">DS831_06720</name>
</gene>
<dbReference type="AlphaFoldDB" id="A0A417ZF13"/>
<reference evidence="2 3" key="1">
    <citation type="submission" date="2018-07" db="EMBL/GenBank/DDBJ databases">
        <title>Genome sequences of six Lactobacillus spp. isolated from bumble bee guts.</title>
        <authorList>
            <person name="Motta E.V.S."/>
            <person name="Moran N.A."/>
        </authorList>
    </citation>
    <scope>NUCLEOTIDE SEQUENCE [LARGE SCALE GENOMIC DNA]</scope>
    <source>
        <strain evidence="2 3">BI-1.1</strain>
    </source>
</reference>
<feature type="transmembrane region" description="Helical" evidence="1">
    <location>
        <begin position="12"/>
        <end position="33"/>
    </location>
</feature>
<protein>
    <submittedName>
        <fullName evidence="2">Uncharacterized protein</fullName>
    </submittedName>
</protein>
<evidence type="ECO:0000256" key="1">
    <source>
        <dbReference type="SAM" id="Phobius"/>
    </source>
</evidence>
<evidence type="ECO:0000313" key="3">
    <source>
        <dbReference type="Proteomes" id="UP000284109"/>
    </source>
</evidence>
<dbReference type="EMBL" id="QOCR01000004">
    <property type="protein sequence ID" value="RHW49852.1"/>
    <property type="molecule type" value="Genomic_DNA"/>
</dbReference>
<sequence length="61" mass="7079">MKKNEKKQIERIIPVIVLLLIYTPSCYFIVPLFKNQKLGKILMTLICIAIICITTSKIEKK</sequence>
<keyword evidence="1" id="KW-0812">Transmembrane</keyword>
<feature type="transmembrane region" description="Helical" evidence="1">
    <location>
        <begin position="39"/>
        <end position="58"/>
    </location>
</feature>
<accession>A0A417ZF13</accession>
<evidence type="ECO:0000313" key="2">
    <source>
        <dbReference type="EMBL" id="RHW49852.1"/>
    </source>
</evidence>
<name>A0A417ZF13_9LACO</name>
<keyword evidence="3" id="KW-1185">Reference proteome</keyword>
<dbReference type="RefSeq" id="WP_118901759.1">
    <property type="nucleotide sequence ID" value="NZ_QOCR01000004.1"/>
</dbReference>
<proteinExistence type="predicted"/>
<dbReference type="Proteomes" id="UP000284109">
    <property type="component" value="Unassembled WGS sequence"/>
</dbReference>